<dbReference type="EMBL" id="BMAV01005299">
    <property type="protein sequence ID" value="GFY46281.1"/>
    <property type="molecule type" value="Genomic_DNA"/>
</dbReference>
<accession>A0A8X6X536</accession>
<dbReference type="Proteomes" id="UP000886998">
    <property type="component" value="Unassembled WGS sequence"/>
</dbReference>
<keyword evidence="2" id="KW-1185">Reference proteome</keyword>
<organism evidence="1 2">
    <name type="scientific">Trichonephila inaurata madagascariensis</name>
    <dbReference type="NCBI Taxonomy" id="2747483"/>
    <lineage>
        <taxon>Eukaryota</taxon>
        <taxon>Metazoa</taxon>
        <taxon>Ecdysozoa</taxon>
        <taxon>Arthropoda</taxon>
        <taxon>Chelicerata</taxon>
        <taxon>Arachnida</taxon>
        <taxon>Araneae</taxon>
        <taxon>Araneomorphae</taxon>
        <taxon>Entelegynae</taxon>
        <taxon>Araneoidea</taxon>
        <taxon>Nephilidae</taxon>
        <taxon>Trichonephila</taxon>
        <taxon>Trichonephila inaurata</taxon>
    </lineage>
</organism>
<name>A0A8X6X536_9ARAC</name>
<evidence type="ECO:0000313" key="2">
    <source>
        <dbReference type="Proteomes" id="UP000886998"/>
    </source>
</evidence>
<comment type="caution">
    <text evidence="1">The sequence shown here is derived from an EMBL/GenBank/DDBJ whole genome shotgun (WGS) entry which is preliminary data.</text>
</comment>
<evidence type="ECO:0000313" key="1">
    <source>
        <dbReference type="EMBL" id="GFY46281.1"/>
    </source>
</evidence>
<protein>
    <submittedName>
        <fullName evidence="1">Uncharacterized protein</fullName>
    </submittedName>
</protein>
<reference evidence="1" key="1">
    <citation type="submission" date="2020-08" db="EMBL/GenBank/DDBJ databases">
        <title>Multicomponent nature underlies the extraordinary mechanical properties of spider dragline silk.</title>
        <authorList>
            <person name="Kono N."/>
            <person name="Nakamura H."/>
            <person name="Mori M."/>
            <person name="Yoshida Y."/>
            <person name="Ohtoshi R."/>
            <person name="Malay A.D."/>
            <person name="Moran D.A.P."/>
            <person name="Tomita M."/>
            <person name="Numata K."/>
            <person name="Arakawa K."/>
        </authorList>
    </citation>
    <scope>NUCLEOTIDE SEQUENCE</scope>
</reference>
<sequence length="19" mass="2039">MGRRGAEGVNLTNLPPEDL</sequence>
<proteinExistence type="predicted"/>
<gene>
    <name evidence="1" type="ORF">TNIN_215061</name>
</gene>
<feature type="non-terminal residue" evidence="1">
    <location>
        <position position="19"/>
    </location>
</feature>
<dbReference type="AlphaFoldDB" id="A0A8X6X536"/>